<dbReference type="InterPro" id="IPR003594">
    <property type="entry name" value="HATPase_dom"/>
</dbReference>
<evidence type="ECO:0000256" key="5">
    <source>
        <dbReference type="ARBA" id="ARBA00022741"/>
    </source>
</evidence>
<feature type="domain" description="PAS" evidence="11">
    <location>
        <begin position="106"/>
        <end position="176"/>
    </location>
</feature>
<keyword evidence="7" id="KW-0067">ATP-binding</keyword>
<dbReference type="PROSITE" id="PS50109">
    <property type="entry name" value="HIS_KIN"/>
    <property type="match status" value="1"/>
</dbReference>
<dbReference type="GO" id="GO:0046983">
    <property type="term" value="F:protein dimerization activity"/>
    <property type="evidence" value="ECO:0007669"/>
    <property type="project" value="InterPro"/>
</dbReference>
<dbReference type="Proteomes" id="UP000248168">
    <property type="component" value="Unassembled WGS sequence"/>
</dbReference>
<keyword evidence="5" id="KW-0547">Nucleotide-binding</keyword>
<dbReference type="GO" id="GO:0006355">
    <property type="term" value="P:regulation of DNA-templated transcription"/>
    <property type="evidence" value="ECO:0007669"/>
    <property type="project" value="InterPro"/>
</dbReference>
<dbReference type="InterPro" id="IPR013767">
    <property type="entry name" value="PAS_fold"/>
</dbReference>
<evidence type="ECO:0000259" key="10">
    <source>
        <dbReference type="PROSITE" id="PS50109"/>
    </source>
</evidence>
<keyword evidence="4" id="KW-0808">Transferase</keyword>
<dbReference type="InterPro" id="IPR005467">
    <property type="entry name" value="His_kinase_dom"/>
</dbReference>
<evidence type="ECO:0000256" key="2">
    <source>
        <dbReference type="ARBA" id="ARBA00012438"/>
    </source>
</evidence>
<dbReference type="RefSeq" id="WP_121987889.1">
    <property type="nucleotide sequence ID" value="NZ_OUNR01000001.1"/>
</dbReference>
<evidence type="ECO:0000256" key="7">
    <source>
        <dbReference type="ARBA" id="ARBA00022840"/>
    </source>
</evidence>
<evidence type="ECO:0000256" key="3">
    <source>
        <dbReference type="ARBA" id="ARBA00022553"/>
    </source>
</evidence>
<dbReference type="EMBL" id="OUNR01000001">
    <property type="protein sequence ID" value="SPP63342.1"/>
    <property type="molecule type" value="Genomic_DNA"/>
</dbReference>
<dbReference type="Pfam" id="PF00989">
    <property type="entry name" value="PAS"/>
    <property type="match status" value="1"/>
</dbReference>
<dbReference type="SMART" id="SM00091">
    <property type="entry name" value="PAS"/>
    <property type="match status" value="2"/>
</dbReference>
<feature type="domain" description="PAC" evidence="12">
    <location>
        <begin position="179"/>
        <end position="231"/>
    </location>
</feature>
<evidence type="ECO:0000256" key="9">
    <source>
        <dbReference type="SAM" id="Phobius"/>
    </source>
</evidence>
<dbReference type="AlphaFoldDB" id="A0A330L3B4"/>
<comment type="catalytic activity">
    <reaction evidence="1">
        <text>ATP + protein L-histidine = ADP + protein N-phospho-L-histidine.</text>
        <dbReference type="EC" id="2.7.13.3"/>
    </reaction>
</comment>
<dbReference type="InterPro" id="IPR035965">
    <property type="entry name" value="PAS-like_dom_sf"/>
</dbReference>
<dbReference type="Gene3D" id="3.30.565.10">
    <property type="entry name" value="Histidine kinase-like ATPase, C-terminal domain"/>
    <property type="match status" value="1"/>
</dbReference>
<dbReference type="CDD" id="cd00130">
    <property type="entry name" value="PAS"/>
    <property type="match status" value="2"/>
</dbReference>
<dbReference type="Pfam" id="PF07730">
    <property type="entry name" value="HisKA_3"/>
    <property type="match status" value="1"/>
</dbReference>
<dbReference type="InterPro" id="IPR000700">
    <property type="entry name" value="PAS-assoc_C"/>
</dbReference>
<dbReference type="Gene3D" id="3.30.450.20">
    <property type="entry name" value="PAS domain"/>
    <property type="match status" value="2"/>
</dbReference>
<dbReference type="InterPro" id="IPR011712">
    <property type="entry name" value="Sig_transdc_His_kin_sub3_dim/P"/>
</dbReference>
<evidence type="ECO:0000256" key="6">
    <source>
        <dbReference type="ARBA" id="ARBA00022777"/>
    </source>
</evidence>
<name>A0A330L3B4_9BACT</name>
<feature type="transmembrane region" description="Helical" evidence="9">
    <location>
        <begin position="78"/>
        <end position="95"/>
    </location>
</feature>
<keyword evidence="14" id="KW-1185">Reference proteome</keyword>
<dbReference type="SUPFAM" id="SSF55874">
    <property type="entry name" value="ATPase domain of HSP90 chaperone/DNA topoisomerase II/histidine kinase"/>
    <property type="match status" value="1"/>
</dbReference>
<protein>
    <recommendedName>
        <fullName evidence="2">histidine kinase</fullName>
        <ecNumber evidence="2">2.7.13.3</ecNumber>
    </recommendedName>
</protein>
<dbReference type="InterPro" id="IPR036890">
    <property type="entry name" value="HATPase_C_sf"/>
</dbReference>
<evidence type="ECO:0000256" key="4">
    <source>
        <dbReference type="ARBA" id="ARBA00022679"/>
    </source>
</evidence>
<keyword evidence="9" id="KW-0812">Transmembrane</keyword>
<dbReference type="PANTHER" id="PTHR24421:SF10">
    <property type="entry name" value="NITRATE_NITRITE SENSOR PROTEIN NARQ"/>
    <property type="match status" value="1"/>
</dbReference>
<keyword evidence="9" id="KW-1133">Transmembrane helix</keyword>
<evidence type="ECO:0000313" key="13">
    <source>
        <dbReference type="EMBL" id="SPP63342.1"/>
    </source>
</evidence>
<dbReference type="Pfam" id="PF02518">
    <property type="entry name" value="HATPase_c"/>
    <property type="match status" value="1"/>
</dbReference>
<dbReference type="NCBIfam" id="TIGR00229">
    <property type="entry name" value="sensory_box"/>
    <property type="match status" value="2"/>
</dbReference>
<dbReference type="Gene3D" id="1.20.5.1930">
    <property type="match status" value="1"/>
</dbReference>
<evidence type="ECO:0000259" key="12">
    <source>
        <dbReference type="PROSITE" id="PS50113"/>
    </source>
</evidence>
<proteinExistence type="predicted"/>
<dbReference type="SMART" id="SM00387">
    <property type="entry name" value="HATPase_c"/>
    <property type="match status" value="1"/>
</dbReference>
<keyword evidence="9" id="KW-0472">Membrane</keyword>
<evidence type="ECO:0000313" key="14">
    <source>
        <dbReference type="Proteomes" id="UP000248168"/>
    </source>
</evidence>
<dbReference type="CDD" id="cd16917">
    <property type="entry name" value="HATPase_UhpB-NarQ-NarX-like"/>
    <property type="match status" value="1"/>
</dbReference>
<dbReference type="PANTHER" id="PTHR24421">
    <property type="entry name" value="NITRATE/NITRITE SENSOR PROTEIN NARX-RELATED"/>
    <property type="match status" value="1"/>
</dbReference>
<dbReference type="GO" id="GO:0016020">
    <property type="term" value="C:membrane"/>
    <property type="evidence" value="ECO:0007669"/>
    <property type="project" value="InterPro"/>
</dbReference>
<keyword evidence="3" id="KW-0597">Phosphoprotein</keyword>
<dbReference type="GO" id="GO:0000155">
    <property type="term" value="F:phosphorelay sensor kinase activity"/>
    <property type="evidence" value="ECO:0007669"/>
    <property type="project" value="InterPro"/>
</dbReference>
<keyword evidence="6" id="KW-0418">Kinase</keyword>
<keyword evidence="8" id="KW-0902">Two-component regulatory system</keyword>
<feature type="domain" description="Histidine kinase" evidence="10">
    <location>
        <begin position="408"/>
        <end position="602"/>
    </location>
</feature>
<gene>
    <name evidence="13" type="ORF">NITLEN_10428</name>
</gene>
<evidence type="ECO:0000256" key="8">
    <source>
        <dbReference type="ARBA" id="ARBA00023012"/>
    </source>
</evidence>
<evidence type="ECO:0000259" key="11">
    <source>
        <dbReference type="PROSITE" id="PS50112"/>
    </source>
</evidence>
<dbReference type="OrthoDB" id="5401121at2"/>
<dbReference type="InterPro" id="IPR050482">
    <property type="entry name" value="Sensor_HK_TwoCompSys"/>
</dbReference>
<accession>A0A330L3B4</accession>
<dbReference type="PROSITE" id="PS50112">
    <property type="entry name" value="PAS"/>
    <property type="match status" value="1"/>
</dbReference>
<dbReference type="InParanoid" id="A0A330L3B4"/>
<evidence type="ECO:0000256" key="1">
    <source>
        <dbReference type="ARBA" id="ARBA00000085"/>
    </source>
</evidence>
<dbReference type="EC" id="2.7.13.3" evidence="2"/>
<dbReference type="GO" id="GO:0005524">
    <property type="term" value="F:ATP binding"/>
    <property type="evidence" value="ECO:0007669"/>
    <property type="project" value="UniProtKB-KW"/>
</dbReference>
<reference evidence="14" key="1">
    <citation type="submission" date="2018-04" db="EMBL/GenBank/DDBJ databases">
        <authorList>
            <person name="Lucker S."/>
            <person name="Sakoula D."/>
        </authorList>
    </citation>
    <scope>NUCLEOTIDE SEQUENCE [LARGE SCALE GENOMIC DNA]</scope>
</reference>
<feature type="transmembrane region" description="Helical" evidence="9">
    <location>
        <begin position="51"/>
        <end position="72"/>
    </location>
</feature>
<dbReference type="InterPro" id="IPR000014">
    <property type="entry name" value="PAS"/>
</dbReference>
<organism evidence="13 14">
    <name type="scientific">Nitrospira lenta</name>
    <dbReference type="NCBI Taxonomy" id="1436998"/>
    <lineage>
        <taxon>Bacteria</taxon>
        <taxon>Pseudomonadati</taxon>
        <taxon>Nitrospirota</taxon>
        <taxon>Nitrospiria</taxon>
        <taxon>Nitrospirales</taxon>
        <taxon>Nitrospiraceae</taxon>
        <taxon>Nitrospira</taxon>
    </lineage>
</organism>
<dbReference type="SUPFAM" id="SSF55785">
    <property type="entry name" value="PYP-like sensor domain (PAS domain)"/>
    <property type="match status" value="2"/>
</dbReference>
<sequence length="610" mass="66939">MTTRTIHITIGLILAGTFLLDCLTPLGYQGFLLYAVPIVLTLWLEQAWSAYLAAGLATLLVCAGLVLSPSGVSADADFLNRTLSVALFWVMAVLVNRSRVAAMDRNARQLAALVNSSVDAIISQDLNGVVVSWNGAAERLFGYGPSERIGFHLSTIMAPKQAGEDAEKSRQLLSGEAALPYDTAWLHCDGTVIALSLSRSPIRNQFGFVVGLSTIAHDITAKLEVEASYKHSEVTLQAFFESASLMMGVVEILDDDIRNLSVNRATARFMGTLQEAMRGRTASELGMSRDVVRMWLNHYRLCINGRSPVRFEYEHYDMRGGKVERRSLLATVALINHGASGVVRCSFIVDDVTEWRKAEDLLREAHAMLELRVAERTAELGNATVRARTLAQRLFDVQEAERRAVAQDLHDEIGQALTVLKLNLQQVQRDRQGTEPSLELNESIEISDQLLARVRSLALDLRPSLLDDLGLVPALRWYATRQAERAGWKLQLHLDEAPLILTGSRSIACFRVVQEAMTNIVRHAKASSVSLSLAVVSEEVRVVAQDDGCGFDVAAMRVRAQQGSSLGMLGMEERISLVGGTMTIQSIIGQGTSLIFSVPRTELQQEALSL</sequence>
<dbReference type="PROSITE" id="PS50113">
    <property type="entry name" value="PAC"/>
    <property type="match status" value="1"/>
</dbReference>